<evidence type="ECO:0000313" key="1">
    <source>
        <dbReference type="EMBL" id="KAK5623169.1"/>
    </source>
</evidence>
<accession>A0AAV9SQR3</accession>
<dbReference type="EMBL" id="JAHHUM010000045">
    <property type="protein sequence ID" value="KAK5623169.1"/>
    <property type="molecule type" value="Genomic_DNA"/>
</dbReference>
<sequence>MPFSPDATISYQSSSSWVGGSVGGVRGPASVFRASRAPPQIFRAPLWVQPASTPFSRAPPRVLHPARPASCSFIAGLLDSISVVNSHCGLNLLAVHLNSVPARDDLPAVYLNYFVLFSVPSSKPFHQLHSSCIGVLP</sequence>
<protein>
    <submittedName>
        <fullName evidence="1">Uncharacterized protein</fullName>
    </submittedName>
</protein>
<name>A0AAV9SQR3_9TELE</name>
<gene>
    <name evidence="1" type="ORF">CRENBAI_018434</name>
</gene>
<proteinExistence type="predicted"/>
<evidence type="ECO:0000313" key="2">
    <source>
        <dbReference type="Proteomes" id="UP001311232"/>
    </source>
</evidence>
<keyword evidence="2" id="KW-1185">Reference proteome</keyword>
<organism evidence="1 2">
    <name type="scientific">Crenichthys baileyi</name>
    <name type="common">White River springfish</name>
    <dbReference type="NCBI Taxonomy" id="28760"/>
    <lineage>
        <taxon>Eukaryota</taxon>
        <taxon>Metazoa</taxon>
        <taxon>Chordata</taxon>
        <taxon>Craniata</taxon>
        <taxon>Vertebrata</taxon>
        <taxon>Euteleostomi</taxon>
        <taxon>Actinopterygii</taxon>
        <taxon>Neopterygii</taxon>
        <taxon>Teleostei</taxon>
        <taxon>Neoteleostei</taxon>
        <taxon>Acanthomorphata</taxon>
        <taxon>Ovalentaria</taxon>
        <taxon>Atherinomorphae</taxon>
        <taxon>Cyprinodontiformes</taxon>
        <taxon>Goodeidae</taxon>
        <taxon>Crenichthys</taxon>
    </lineage>
</organism>
<comment type="caution">
    <text evidence="1">The sequence shown here is derived from an EMBL/GenBank/DDBJ whole genome shotgun (WGS) entry which is preliminary data.</text>
</comment>
<dbReference type="AlphaFoldDB" id="A0AAV9SQR3"/>
<dbReference type="Proteomes" id="UP001311232">
    <property type="component" value="Unassembled WGS sequence"/>
</dbReference>
<reference evidence="1 2" key="1">
    <citation type="submission" date="2021-06" db="EMBL/GenBank/DDBJ databases">
        <authorList>
            <person name="Palmer J.M."/>
        </authorList>
    </citation>
    <scope>NUCLEOTIDE SEQUENCE [LARGE SCALE GENOMIC DNA]</scope>
    <source>
        <strain evidence="1 2">MEX-2019</strain>
        <tissue evidence="1">Muscle</tissue>
    </source>
</reference>